<dbReference type="OrthoDB" id="9132821at2"/>
<reference evidence="1 2" key="1">
    <citation type="journal article" date="2017" name="Curr. Microbiol.">
        <title>Mucilaginibacter ginsenosidivorans sp. nov., Isolated from Soil of Ginseng Field.</title>
        <authorList>
            <person name="Kim M.M."/>
            <person name="Siddiqi M.Z."/>
            <person name="Im W.T."/>
        </authorList>
    </citation>
    <scope>NUCLEOTIDE SEQUENCE [LARGE SCALE GENOMIC DNA]</scope>
    <source>
        <strain evidence="1 2">Gsoil 3017</strain>
    </source>
</reference>
<gene>
    <name evidence="1" type="ORF">FRZ54_03790</name>
</gene>
<name>A0A5B8UTM1_9SPHI</name>
<dbReference type="AlphaFoldDB" id="A0A5B8UTM1"/>
<organism evidence="1 2">
    <name type="scientific">Mucilaginibacter ginsenosidivorans</name>
    <dbReference type="NCBI Taxonomy" id="398053"/>
    <lineage>
        <taxon>Bacteria</taxon>
        <taxon>Pseudomonadati</taxon>
        <taxon>Bacteroidota</taxon>
        <taxon>Sphingobacteriia</taxon>
        <taxon>Sphingobacteriales</taxon>
        <taxon>Sphingobacteriaceae</taxon>
        <taxon>Mucilaginibacter</taxon>
    </lineage>
</organism>
<dbReference type="RefSeq" id="WP_147030318.1">
    <property type="nucleotide sequence ID" value="NZ_CP042436.1"/>
</dbReference>
<keyword evidence="2" id="KW-1185">Reference proteome</keyword>
<accession>A0A5B8UTM1</accession>
<sequence length="111" mass="12540">MSLIIRTTNPAGLLSEIKAAIDKKTVETWEYDSDGDFTHTPPQWYKKAYLRPKVAPGELQFGILGIKGTKLSKEIYGVYHGRFIEMLLVHFDSKFSIASATAKKTDLDNFE</sequence>
<dbReference type="Proteomes" id="UP000321479">
    <property type="component" value="Chromosome"/>
</dbReference>
<protein>
    <submittedName>
        <fullName evidence="1">Uncharacterized protein</fullName>
    </submittedName>
</protein>
<proteinExistence type="predicted"/>
<dbReference type="EMBL" id="CP042436">
    <property type="protein sequence ID" value="QEC61741.1"/>
    <property type="molecule type" value="Genomic_DNA"/>
</dbReference>
<dbReference type="KEGG" id="mgin:FRZ54_03790"/>
<evidence type="ECO:0000313" key="1">
    <source>
        <dbReference type="EMBL" id="QEC61741.1"/>
    </source>
</evidence>
<evidence type="ECO:0000313" key="2">
    <source>
        <dbReference type="Proteomes" id="UP000321479"/>
    </source>
</evidence>